<feature type="compositionally biased region" description="Basic and acidic residues" evidence="1">
    <location>
        <begin position="314"/>
        <end position="325"/>
    </location>
</feature>
<dbReference type="GO" id="GO:0003906">
    <property type="term" value="F:DNA-(apurinic or apyrimidinic site) endonuclease activity"/>
    <property type="evidence" value="ECO:0007669"/>
    <property type="project" value="TreeGrafter"/>
</dbReference>
<evidence type="ECO:0000256" key="1">
    <source>
        <dbReference type="SAM" id="MobiDB-lite"/>
    </source>
</evidence>
<keyword evidence="4" id="KW-1185">Reference proteome</keyword>
<dbReference type="PANTHER" id="PTHR21445">
    <property type="entry name" value="ENDONUCLEASE IV ENDODEOXYRIBONUCLEASE IV"/>
    <property type="match status" value="1"/>
</dbReference>
<dbReference type="Proteomes" id="UP000193218">
    <property type="component" value="Unassembled WGS sequence"/>
</dbReference>
<reference evidence="3 4" key="1">
    <citation type="submission" date="2017-03" db="EMBL/GenBank/DDBJ databases">
        <title>Widespread Adenine N6-methylation of Active Genes in Fungi.</title>
        <authorList>
            <consortium name="DOE Joint Genome Institute"/>
            <person name="Mondo S.J."/>
            <person name="Dannebaum R.O."/>
            <person name="Kuo R.C."/>
            <person name="Louie K.B."/>
            <person name="Bewick A.J."/>
            <person name="Labutti K."/>
            <person name="Haridas S."/>
            <person name="Kuo A."/>
            <person name="Salamov A."/>
            <person name="Ahrendt S.R."/>
            <person name="Lau R."/>
            <person name="Bowen B.P."/>
            <person name="Lipzen A."/>
            <person name="Sullivan W."/>
            <person name="Andreopoulos W.B."/>
            <person name="Clum A."/>
            <person name="Lindquist E."/>
            <person name="Daum C."/>
            <person name="Northen T.R."/>
            <person name="Ramamoorthy G."/>
            <person name="Schmitz R.J."/>
            <person name="Gryganskyi A."/>
            <person name="Culley D."/>
            <person name="Magnuson J."/>
            <person name="James T.Y."/>
            <person name="O'Malley M.A."/>
            <person name="Stajich J.E."/>
            <person name="Spatafora J.W."/>
            <person name="Visel A."/>
            <person name="Grigoriev I.V."/>
        </authorList>
    </citation>
    <scope>NUCLEOTIDE SEQUENCE [LARGE SCALE GENOMIC DNA]</scope>
    <source>
        <strain evidence="3 4">NRRL Y-17943</strain>
    </source>
</reference>
<accession>A0A1Y1U6A3</accession>
<evidence type="ECO:0000259" key="2">
    <source>
        <dbReference type="Pfam" id="PF01261"/>
    </source>
</evidence>
<dbReference type="InterPro" id="IPR013022">
    <property type="entry name" value="Xyl_isomerase-like_TIM-brl"/>
</dbReference>
<dbReference type="InParanoid" id="A0A1Y1U6A3"/>
<sequence length="468" mass="52704">MQQARDFGVRLLVFHLGNTGQVDAEEHERVVAATAKRIRKLLKKVPEVDLAVETMTDRCCGETSHSLDAIQRFITLVNMPGRVKFCMDLCHVYMQFDLAETEARGEFLRAVEGLGREAIAAVHLSDSLEKHGTRKDSHTNLDFGYIGSDAFREILRHPSFSRVPIILETPGYFCGNRDRDQGVPAQIGCLERARHELEIQLINRITDATDEEWAADWISIRKNHRKEKAQIETKIRNLVMRTGGTLRDTLLANRAAVNGKLCAVGRHWAREGKGLSGSGRRHKKPRRSSQRAAHLSDPISSIRETRAMTVSSRRRQELRERKEARANAAQRPSFREESWVRGSSLFSDHSPEPDPWTFEGSKARKRNKRPKAGSTGMNWPRRVDIRDSPASASGGCPVELSPVNLGHPSLYDTLNGDRQPSPGPSRLRRELPGEEERLGSDATAIEEHVSECKAQKLRRRKDKGKAKA</sequence>
<dbReference type="OrthoDB" id="7663182at2759"/>
<feature type="domain" description="Xylose isomerase-like TIM barrel" evidence="2">
    <location>
        <begin position="1"/>
        <end position="190"/>
    </location>
</feature>
<feature type="compositionally biased region" description="Basic residues" evidence="1">
    <location>
        <begin position="455"/>
        <end position="468"/>
    </location>
</feature>
<dbReference type="GO" id="GO:0008270">
    <property type="term" value="F:zinc ion binding"/>
    <property type="evidence" value="ECO:0007669"/>
    <property type="project" value="InterPro"/>
</dbReference>
<dbReference type="PANTHER" id="PTHR21445:SF0">
    <property type="entry name" value="APURINIC-APYRIMIDINIC ENDONUCLEASE"/>
    <property type="match status" value="1"/>
</dbReference>
<dbReference type="InterPro" id="IPR036237">
    <property type="entry name" value="Xyl_isomerase-like_sf"/>
</dbReference>
<feature type="region of interest" description="Disordered" evidence="1">
    <location>
        <begin position="272"/>
        <end position="468"/>
    </location>
</feature>
<dbReference type="GO" id="GO:0016853">
    <property type="term" value="F:isomerase activity"/>
    <property type="evidence" value="ECO:0007669"/>
    <property type="project" value="UniProtKB-KW"/>
</dbReference>
<feature type="compositionally biased region" description="Basic residues" evidence="1">
    <location>
        <begin position="279"/>
        <end position="289"/>
    </location>
</feature>
<dbReference type="Pfam" id="PF01261">
    <property type="entry name" value="AP_endonuc_2"/>
    <property type="match status" value="1"/>
</dbReference>
<dbReference type="PROSITE" id="PS51432">
    <property type="entry name" value="AP_NUCLEASE_F2_4"/>
    <property type="match status" value="1"/>
</dbReference>
<dbReference type="GO" id="GO:0006284">
    <property type="term" value="P:base-excision repair"/>
    <property type="evidence" value="ECO:0007669"/>
    <property type="project" value="TreeGrafter"/>
</dbReference>
<proteinExistence type="predicted"/>
<dbReference type="SUPFAM" id="SSF51658">
    <property type="entry name" value="Xylose isomerase-like"/>
    <property type="match status" value="1"/>
</dbReference>
<dbReference type="EMBL" id="NBSH01000019">
    <property type="protein sequence ID" value="ORX33548.1"/>
    <property type="molecule type" value="Genomic_DNA"/>
</dbReference>
<keyword evidence="3" id="KW-0413">Isomerase</keyword>
<name>A0A1Y1U6A3_9TREE</name>
<dbReference type="Gene3D" id="3.20.20.150">
    <property type="entry name" value="Divalent-metal-dependent TIM barrel enzymes"/>
    <property type="match status" value="1"/>
</dbReference>
<dbReference type="GO" id="GO:0008081">
    <property type="term" value="F:phosphoric diester hydrolase activity"/>
    <property type="evidence" value="ECO:0007669"/>
    <property type="project" value="TreeGrafter"/>
</dbReference>
<dbReference type="GeneID" id="33559019"/>
<dbReference type="GO" id="GO:0003677">
    <property type="term" value="F:DNA binding"/>
    <property type="evidence" value="ECO:0007669"/>
    <property type="project" value="InterPro"/>
</dbReference>
<dbReference type="InterPro" id="IPR001719">
    <property type="entry name" value="AP_endonuc_2"/>
</dbReference>
<evidence type="ECO:0000313" key="4">
    <source>
        <dbReference type="Proteomes" id="UP000193218"/>
    </source>
</evidence>
<protein>
    <submittedName>
        <fullName evidence="3">Xylose isomerase-like protein</fullName>
    </submittedName>
</protein>
<feature type="compositionally biased region" description="Basic and acidic residues" evidence="1">
    <location>
        <begin position="427"/>
        <end position="454"/>
    </location>
</feature>
<dbReference type="AlphaFoldDB" id="A0A1Y1U6A3"/>
<gene>
    <name evidence="3" type="ORF">BD324DRAFT_639250</name>
</gene>
<dbReference type="GO" id="GO:0005634">
    <property type="term" value="C:nucleus"/>
    <property type="evidence" value="ECO:0007669"/>
    <property type="project" value="TreeGrafter"/>
</dbReference>
<dbReference type="RefSeq" id="XP_021867867.1">
    <property type="nucleotide sequence ID" value="XM_022017210.1"/>
</dbReference>
<organism evidence="3 4">
    <name type="scientific">Kockovaella imperatae</name>
    <dbReference type="NCBI Taxonomy" id="4999"/>
    <lineage>
        <taxon>Eukaryota</taxon>
        <taxon>Fungi</taxon>
        <taxon>Dikarya</taxon>
        <taxon>Basidiomycota</taxon>
        <taxon>Agaricomycotina</taxon>
        <taxon>Tremellomycetes</taxon>
        <taxon>Tremellales</taxon>
        <taxon>Cuniculitremaceae</taxon>
        <taxon>Kockovaella</taxon>
    </lineage>
</organism>
<dbReference type="STRING" id="4999.A0A1Y1U6A3"/>
<evidence type="ECO:0000313" key="3">
    <source>
        <dbReference type="EMBL" id="ORX33548.1"/>
    </source>
</evidence>
<comment type="caution">
    <text evidence="3">The sequence shown here is derived from an EMBL/GenBank/DDBJ whole genome shotgun (WGS) entry which is preliminary data.</text>
</comment>
<dbReference type="GO" id="GO:0005739">
    <property type="term" value="C:mitochondrion"/>
    <property type="evidence" value="ECO:0007669"/>
    <property type="project" value="TreeGrafter"/>
</dbReference>